<dbReference type="InterPro" id="IPR027417">
    <property type="entry name" value="P-loop_NTPase"/>
</dbReference>
<dbReference type="InterPro" id="IPR003959">
    <property type="entry name" value="ATPase_AAA_core"/>
</dbReference>
<dbReference type="InterPro" id="IPR051396">
    <property type="entry name" value="Bact_Antivir_Def_Nuclease"/>
</dbReference>
<dbReference type="Gene3D" id="3.40.50.300">
    <property type="entry name" value="P-loop containing nucleotide triphosphate hydrolases"/>
    <property type="match status" value="2"/>
</dbReference>
<reference evidence="2 3" key="1">
    <citation type="submission" date="2018-02" db="EMBL/GenBank/DDBJ databases">
        <authorList>
            <person name="Holder M.E."/>
            <person name="Ajami N.J."/>
            <person name="Petrosino J.F."/>
        </authorList>
    </citation>
    <scope>NUCLEOTIDE SEQUENCE [LARGE SCALE GENOMIC DNA]</scope>
    <source>
        <strain evidence="2 3">ATCC 33285</strain>
    </source>
</reference>
<keyword evidence="3" id="KW-1185">Reference proteome</keyword>
<dbReference type="EMBL" id="CP027231">
    <property type="protein sequence ID" value="AVM53100.1"/>
    <property type="molecule type" value="Genomic_DNA"/>
</dbReference>
<proteinExistence type="predicted"/>
<protein>
    <recommendedName>
        <fullName evidence="1">ATPase AAA-type core domain-containing protein</fullName>
    </recommendedName>
</protein>
<dbReference type="Proteomes" id="UP000238304">
    <property type="component" value="Chromosome"/>
</dbReference>
<accession>A0ABM6T8R0</accession>
<organism evidence="2 3">
    <name type="scientific">Bacteroides zoogleoformans</name>
    <dbReference type="NCBI Taxonomy" id="28119"/>
    <lineage>
        <taxon>Bacteria</taxon>
        <taxon>Pseudomonadati</taxon>
        <taxon>Bacteroidota</taxon>
        <taxon>Bacteroidia</taxon>
        <taxon>Bacteroidales</taxon>
        <taxon>Bacteroidaceae</taxon>
        <taxon>Bacteroides</taxon>
    </lineage>
</organism>
<sequence length="440" mass="50241">MQLAQKYLRELFYFCIFMAVLSVTDAKIFSRVMIIDSFIIEGISNIGHVRLDVGEMNALIAPNGYGKSNVLRAISFGLYFLNANEETKRQMLSSRYLPINIAMQGCKFHFEIHGRIERDGRTNIVQYGYECQWAEGIVPGYSLSEWLRIKAEDEQRFRQLINRKNGYYALIVPSATGRCNKPYPTTPQQLALPLIAGGSLYLSDLAKQICDIKIPNLETLDNPESYFSVDGGKGISLLGGMTLSEYIYRLKETDADNFSILSDGIRQLIPGVVSFEPDEITLSDGRSKVYDIRVQEEFNSQPTSIRLLSSGSKRMIFLFTLCMAAQKQNIPMIMVEEPENSVHPRLMENLLLTLQTYASNTKILMTSHSPYLMRYMQPDQMYFGLPKHDGLAHFAKVNPSKLKYLYKYAGDMELTFGEFMFDFMLDMEADDEKLATFFKQ</sequence>
<feature type="domain" description="ATPase AAA-type core" evidence="1">
    <location>
        <begin position="263"/>
        <end position="373"/>
    </location>
</feature>
<evidence type="ECO:0000259" key="1">
    <source>
        <dbReference type="Pfam" id="PF13304"/>
    </source>
</evidence>
<gene>
    <name evidence="2" type="ORF">C4H11_09285</name>
</gene>
<evidence type="ECO:0000313" key="2">
    <source>
        <dbReference type="EMBL" id="AVM53100.1"/>
    </source>
</evidence>
<dbReference type="SUPFAM" id="SSF52540">
    <property type="entry name" value="P-loop containing nucleoside triphosphate hydrolases"/>
    <property type="match status" value="1"/>
</dbReference>
<evidence type="ECO:0000313" key="3">
    <source>
        <dbReference type="Proteomes" id="UP000238304"/>
    </source>
</evidence>
<dbReference type="PANTHER" id="PTHR43581">
    <property type="entry name" value="ATP/GTP PHOSPHATASE"/>
    <property type="match status" value="1"/>
</dbReference>
<name>A0ABM6T8R0_9BACE</name>
<dbReference type="PANTHER" id="PTHR43581:SF2">
    <property type="entry name" value="EXCINUCLEASE ATPASE SUBUNIT"/>
    <property type="match status" value="1"/>
</dbReference>
<dbReference type="Pfam" id="PF13304">
    <property type="entry name" value="AAA_21"/>
    <property type="match status" value="1"/>
</dbReference>